<dbReference type="EMBL" id="JAFLRD010000002">
    <property type="protein sequence ID" value="MBO0414604.1"/>
    <property type="molecule type" value="Genomic_DNA"/>
</dbReference>
<evidence type="ECO:0000313" key="2">
    <source>
        <dbReference type="Proteomes" id="UP000664349"/>
    </source>
</evidence>
<dbReference type="Proteomes" id="UP000664349">
    <property type="component" value="Unassembled WGS sequence"/>
</dbReference>
<name>A0ABS3GJ51_9NEIS</name>
<evidence type="ECO:0000313" key="1">
    <source>
        <dbReference type="EMBL" id="MBO0414604.1"/>
    </source>
</evidence>
<protein>
    <submittedName>
        <fullName evidence="1">Uncharacterized protein</fullName>
    </submittedName>
</protein>
<keyword evidence="2" id="KW-1185">Reference proteome</keyword>
<organism evidence="1 2">
    <name type="scientific">Chromobacterium haemolyticum</name>
    <dbReference type="NCBI Taxonomy" id="394935"/>
    <lineage>
        <taxon>Bacteria</taxon>
        <taxon>Pseudomonadati</taxon>
        <taxon>Pseudomonadota</taxon>
        <taxon>Betaproteobacteria</taxon>
        <taxon>Neisseriales</taxon>
        <taxon>Chromobacteriaceae</taxon>
        <taxon>Chromobacterium</taxon>
    </lineage>
</organism>
<comment type="caution">
    <text evidence="1">The sequence shown here is derived from an EMBL/GenBank/DDBJ whole genome shotgun (WGS) entry which is preliminary data.</text>
</comment>
<sequence length="199" mass="22508">MALDSDWGPGFGSIFTWFCMDKHGRIAMMVNNGFGNLPRSLLRLDDVESRLDELNELVWGESERFQHDFHHPEASYELVFYSKCNNKGLADRVQVEASLLQSFGRVPEGSDLSVPIKHGFYLYHAVEGSFQGEDFPVGYQGEVEMGDYFKFLAPTVSSSIDDLPAELRGVVCISDVVDFEVQSILDNSEINDLFVRQYC</sequence>
<proteinExistence type="predicted"/>
<reference evidence="1 2" key="1">
    <citation type="submission" date="2021-03" db="EMBL/GenBank/DDBJ databases">
        <title>First Case of infection caused by Chromobacterium haemolyticum derived from water in China.</title>
        <authorList>
            <person name="Chen J."/>
            <person name="Liu C."/>
        </authorList>
    </citation>
    <scope>NUCLEOTIDE SEQUENCE [LARGE SCALE GENOMIC DNA]</scope>
    <source>
        <strain evidence="1 2">WJ-5</strain>
    </source>
</reference>
<gene>
    <name evidence="1" type="ORF">J1C50_03695</name>
</gene>
<dbReference type="RefSeq" id="WP_043592086.1">
    <property type="nucleotide sequence ID" value="NZ_JAEILV010000002.1"/>
</dbReference>
<accession>A0ABS3GJ51</accession>